<name>A0A9W6L8D3_9PSEU</name>
<protein>
    <recommendedName>
        <fullName evidence="1">DUF559 domain-containing protein</fullName>
    </recommendedName>
</protein>
<proteinExistence type="predicted"/>
<reference evidence="2" key="1">
    <citation type="journal article" date="2014" name="Int. J. Syst. Evol. Microbiol.">
        <title>Complete genome sequence of Corynebacterium casei LMG S-19264T (=DSM 44701T), isolated from a smear-ripened cheese.</title>
        <authorList>
            <consortium name="US DOE Joint Genome Institute (JGI-PGF)"/>
            <person name="Walter F."/>
            <person name="Albersmeier A."/>
            <person name="Kalinowski J."/>
            <person name="Ruckert C."/>
        </authorList>
    </citation>
    <scope>NUCLEOTIDE SEQUENCE</scope>
    <source>
        <strain evidence="2">VKM Ac-1069</strain>
    </source>
</reference>
<evidence type="ECO:0000313" key="3">
    <source>
        <dbReference type="Proteomes" id="UP001143463"/>
    </source>
</evidence>
<dbReference type="SUPFAM" id="SSF52980">
    <property type="entry name" value="Restriction endonuclease-like"/>
    <property type="match status" value="1"/>
</dbReference>
<organism evidence="2 3">
    <name type="scientific">Pseudonocardia halophobica</name>
    <dbReference type="NCBI Taxonomy" id="29401"/>
    <lineage>
        <taxon>Bacteria</taxon>
        <taxon>Bacillati</taxon>
        <taxon>Actinomycetota</taxon>
        <taxon>Actinomycetes</taxon>
        <taxon>Pseudonocardiales</taxon>
        <taxon>Pseudonocardiaceae</taxon>
        <taxon>Pseudonocardia</taxon>
    </lineage>
</organism>
<gene>
    <name evidence="2" type="ORF">GCM10017577_48750</name>
</gene>
<accession>A0A9W6L8D3</accession>
<keyword evidence="3" id="KW-1185">Reference proteome</keyword>
<dbReference type="Gene3D" id="3.40.960.10">
    <property type="entry name" value="VSR Endonuclease"/>
    <property type="match status" value="1"/>
</dbReference>
<sequence length="296" mass="31967">MLNRPFRGSAAVAAGWATPGQLRGPRFHRLFSDVYVPAAPGLDPSHLAVRARGAYLLVEGRGAVGGWAAAELLGASCGPANALVDLVVPGGTQRGQPGLRVRRGRLLTGETMLVDGVRVTSALRTAFDLACRGPLWDGIVAVDALARVGEFEPSELLALRTRHLGARGSARLPKIVRRADRRSGSPMETRIRLAIGDAGLPRPVLQHPVGPYELDLSYPLLLLAFEYNGGDHLEPERALRDLAREAHLARAGWRVVRFSAVEVHRHPERVAARVRRELEAACRARGLDPARLAGHL</sequence>
<dbReference type="Proteomes" id="UP001143463">
    <property type="component" value="Unassembled WGS sequence"/>
</dbReference>
<dbReference type="InterPro" id="IPR007569">
    <property type="entry name" value="DUF559"/>
</dbReference>
<evidence type="ECO:0000313" key="2">
    <source>
        <dbReference type="EMBL" id="GLL13731.1"/>
    </source>
</evidence>
<dbReference type="EMBL" id="BSFQ01000024">
    <property type="protein sequence ID" value="GLL13731.1"/>
    <property type="molecule type" value="Genomic_DNA"/>
</dbReference>
<dbReference type="RefSeq" id="WP_051737774.1">
    <property type="nucleotide sequence ID" value="NZ_BAAAUZ010000041.1"/>
</dbReference>
<comment type="caution">
    <text evidence="2">The sequence shown here is derived from an EMBL/GenBank/DDBJ whole genome shotgun (WGS) entry which is preliminary data.</text>
</comment>
<dbReference type="Pfam" id="PF04480">
    <property type="entry name" value="DUF559"/>
    <property type="match status" value="1"/>
</dbReference>
<feature type="domain" description="DUF559" evidence="1">
    <location>
        <begin position="206"/>
        <end position="278"/>
    </location>
</feature>
<dbReference type="AlphaFoldDB" id="A0A9W6L8D3"/>
<reference evidence="2" key="2">
    <citation type="submission" date="2023-01" db="EMBL/GenBank/DDBJ databases">
        <authorList>
            <person name="Sun Q."/>
            <person name="Evtushenko L."/>
        </authorList>
    </citation>
    <scope>NUCLEOTIDE SEQUENCE</scope>
    <source>
        <strain evidence="2">VKM Ac-1069</strain>
    </source>
</reference>
<evidence type="ECO:0000259" key="1">
    <source>
        <dbReference type="Pfam" id="PF04480"/>
    </source>
</evidence>
<dbReference type="InterPro" id="IPR011335">
    <property type="entry name" value="Restrct_endonuc-II-like"/>
</dbReference>